<dbReference type="OrthoDB" id="5567366at2"/>
<dbReference type="RefSeq" id="WP_109813426.1">
    <property type="nucleotide sequence ID" value="NZ_QGKU01000068.1"/>
</dbReference>
<dbReference type="Proteomes" id="UP000245680">
    <property type="component" value="Unassembled WGS sequence"/>
</dbReference>
<organism evidence="3 4">
    <name type="scientific">Meridianimarinicoccus roseus</name>
    <dbReference type="NCBI Taxonomy" id="2072018"/>
    <lineage>
        <taxon>Bacteria</taxon>
        <taxon>Pseudomonadati</taxon>
        <taxon>Pseudomonadota</taxon>
        <taxon>Alphaproteobacteria</taxon>
        <taxon>Rhodobacterales</taxon>
        <taxon>Paracoccaceae</taxon>
        <taxon>Meridianimarinicoccus</taxon>
    </lineage>
</organism>
<dbReference type="AlphaFoldDB" id="A0A2V2L6A5"/>
<dbReference type="Pfam" id="PF04752">
    <property type="entry name" value="ChaC"/>
    <property type="match status" value="1"/>
</dbReference>
<sequence length="188" mass="20976">MHAHYFFGYGSLVNQRTHSYPDGRKARLQGWRRVWRGTPLAPQAFLSVHRTGTGAIDGLVAAVPGQDWEALDRRETGYRRHALRDDIYHDLHAEAQVQVYAVPPADQHAQDASPILLSYIDVVVQGFLTQYGEDGAAAFFDSTDGWARPVIDDRAAPRYPRHQTLSAAERALVDRHLAALPVTLTPPD</sequence>
<dbReference type="InterPro" id="IPR036568">
    <property type="entry name" value="GGCT-like_sf"/>
</dbReference>
<dbReference type="GO" id="GO:0061928">
    <property type="term" value="F:glutathione specific gamma-glutamylcyclotransferase activity"/>
    <property type="evidence" value="ECO:0007669"/>
    <property type="project" value="UniProtKB-EC"/>
</dbReference>
<dbReference type="Gene3D" id="3.10.490.10">
    <property type="entry name" value="Gamma-glutamyl cyclotransferase-like"/>
    <property type="match status" value="1"/>
</dbReference>
<protein>
    <recommendedName>
        <fullName evidence="1">glutathione-specific gamma-glutamylcyclotransferase</fullName>
        <ecNumber evidence="1">4.3.2.7</ecNumber>
    </recommendedName>
</protein>
<evidence type="ECO:0000313" key="3">
    <source>
        <dbReference type="EMBL" id="PWR00840.1"/>
    </source>
</evidence>
<dbReference type="GO" id="GO:0016740">
    <property type="term" value="F:transferase activity"/>
    <property type="evidence" value="ECO:0007669"/>
    <property type="project" value="UniProtKB-KW"/>
</dbReference>
<dbReference type="InterPro" id="IPR006840">
    <property type="entry name" value="ChaC"/>
</dbReference>
<accession>A0A2V2L6A5</accession>
<dbReference type="InterPro" id="IPR013024">
    <property type="entry name" value="GGCT-like"/>
</dbReference>
<dbReference type="SUPFAM" id="SSF110857">
    <property type="entry name" value="Gamma-glutamyl cyclotransferase-like"/>
    <property type="match status" value="1"/>
</dbReference>
<dbReference type="EC" id="4.3.2.7" evidence="1"/>
<evidence type="ECO:0000256" key="2">
    <source>
        <dbReference type="ARBA" id="ARBA00023239"/>
    </source>
</evidence>
<comment type="caution">
    <text evidence="3">The sequence shown here is derived from an EMBL/GenBank/DDBJ whole genome shotgun (WGS) entry which is preliminary data.</text>
</comment>
<keyword evidence="3" id="KW-0808">Transferase</keyword>
<gene>
    <name evidence="3" type="ORF">DKT77_20140</name>
</gene>
<keyword evidence="2" id="KW-0456">Lyase</keyword>
<proteinExistence type="predicted"/>
<dbReference type="CDD" id="cd06661">
    <property type="entry name" value="GGCT_like"/>
    <property type="match status" value="1"/>
</dbReference>
<evidence type="ECO:0000256" key="1">
    <source>
        <dbReference type="ARBA" id="ARBA00012344"/>
    </source>
</evidence>
<dbReference type="EMBL" id="QGKU01000068">
    <property type="protein sequence ID" value="PWR00840.1"/>
    <property type="molecule type" value="Genomic_DNA"/>
</dbReference>
<reference evidence="3 4" key="1">
    <citation type="submission" date="2018-05" db="EMBL/GenBank/DDBJ databases">
        <title>Rhodobacteraceae gen. nov., sp. nov. isolated from sea water.</title>
        <authorList>
            <person name="Ren Y."/>
        </authorList>
    </citation>
    <scope>NUCLEOTIDE SEQUENCE [LARGE SCALE GENOMIC DNA]</scope>
    <source>
        <strain evidence="3 4">TG-679</strain>
    </source>
</reference>
<evidence type="ECO:0000313" key="4">
    <source>
        <dbReference type="Proteomes" id="UP000245680"/>
    </source>
</evidence>
<keyword evidence="4" id="KW-1185">Reference proteome</keyword>
<dbReference type="GO" id="GO:0006751">
    <property type="term" value="P:glutathione catabolic process"/>
    <property type="evidence" value="ECO:0007669"/>
    <property type="project" value="InterPro"/>
</dbReference>
<name>A0A2V2L6A5_9RHOB</name>